<proteinExistence type="predicted"/>
<dbReference type="EMBL" id="CP018477">
    <property type="protein sequence ID" value="ASV75549.1"/>
    <property type="molecule type" value="Genomic_DNA"/>
</dbReference>
<name>A0A286RHW7_9BACT</name>
<accession>A0A286RHW7</accession>
<protein>
    <submittedName>
        <fullName evidence="1">Uncharacterized protein</fullName>
    </submittedName>
</protein>
<evidence type="ECO:0000313" key="1">
    <source>
        <dbReference type="EMBL" id="ASV75549.1"/>
    </source>
</evidence>
<keyword evidence="2" id="KW-1185">Reference proteome</keyword>
<dbReference type="KEGG" id="ttf:THTE_2947"/>
<dbReference type="AlphaFoldDB" id="A0A286RHW7"/>
<sequence length="51" mass="5515">MERIIHPGGTDLTSGSLHCVDWGVGCRPTGHPSIQAEGKVVKAKAFTEKRR</sequence>
<evidence type="ECO:0000313" key="2">
    <source>
        <dbReference type="Proteomes" id="UP000215086"/>
    </source>
</evidence>
<dbReference type="Proteomes" id="UP000215086">
    <property type="component" value="Chromosome"/>
</dbReference>
<organism evidence="1 2">
    <name type="scientific">Thermogutta terrifontis</name>
    <dbReference type="NCBI Taxonomy" id="1331910"/>
    <lineage>
        <taxon>Bacteria</taxon>
        <taxon>Pseudomonadati</taxon>
        <taxon>Planctomycetota</taxon>
        <taxon>Planctomycetia</taxon>
        <taxon>Pirellulales</taxon>
        <taxon>Thermoguttaceae</taxon>
        <taxon>Thermogutta</taxon>
    </lineage>
</organism>
<reference evidence="1 2" key="1">
    <citation type="journal article" name="Front. Microbiol.">
        <title>Sugar Metabolism of the First Thermophilic Planctomycete Thermogutta terrifontis: Comparative Genomic and Transcriptomic Approaches.</title>
        <authorList>
            <person name="Elcheninov A.G."/>
            <person name="Menzel P."/>
            <person name="Gudbergsdottir S.R."/>
            <person name="Slesarev A.I."/>
            <person name="Kadnikov V.V."/>
            <person name="Krogh A."/>
            <person name="Bonch-Osmolovskaya E.A."/>
            <person name="Peng X."/>
            <person name="Kublanov I.V."/>
        </authorList>
    </citation>
    <scope>NUCLEOTIDE SEQUENCE [LARGE SCALE GENOMIC DNA]</scope>
    <source>
        <strain evidence="1 2">R1</strain>
    </source>
</reference>
<gene>
    <name evidence="1" type="ORF">THTE_2947</name>
</gene>